<dbReference type="InterPro" id="IPR023031">
    <property type="entry name" value="OPRT"/>
</dbReference>
<dbReference type="KEGG" id="kme:H0A61_01115"/>
<dbReference type="NCBIfam" id="TIGR01367">
    <property type="entry name" value="pyrE_Therm"/>
    <property type="match status" value="1"/>
</dbReference>
<dbReference type="AlphaFoldDB" id="A0A8A0RMD2"/>
<proteinExistence type="inferred from homology"/>
<name>A0A8A0RMD2_9FIRM</name>
<reference evidence="9" key="1">
    <citation type="submission" date="2020-07" db="EMBL/GenBank/DDBJ databases">
        <title>Koleobacter methoxysyntrophicus gen. nov., sp. nov., a novel anaerobic bacterium isolated from deep subsurface oil field and proposal of Koleobacterales ord. nov. in the phylum Firmicutes.</title>
        <authorList>
            <person name="Sakamoto S."/>
            <person name="Tamaki H."/>
        </authorList>
    </citation>
    <scope>NUCLEOTIDE SEQUENCE</scope>
    <source>
        <strain evidence="9">NRmbB1</strain>
    </source>
</reference>
<evidence type="ECO:0000256" key="4">
    <source>
        <dbReference type="ARBA" id="ARBA00022679"/>
    </source>
</evidence>
<dbReference type="Gene3D" id="3.40.50.2020">
    <property type="match status" value="1"/>
</dbReference>
<accession>A0A8A0RMD2</accession>
<dbReference type="PANTHER" id="PTHR19278">
    <property type="entry name" value="OROTATE PHOSPHORIBOSYLTRANSFERASE"/>
    <property type="match status" value="1"/>
</dbReference>
<comment type="function">
    <text evidence="7">Catalyzes the transfer of a ribosyl phosphate group from 5-phosphoribose 1-diphosphate to orotate, leading to the formation of orotidine monophosphate (OMP).</text>
</comment>
<feature type="domain" description="Phosphoribosyltransferase" evidence="8">
    <location>
        <begin position="51"/>
        <end position="150"/>
    </location>
</feature>
<evidence type="ECO:0000256" key="1">
    <source>
        <dbReference type="ARBA" id="ARBA00004889"/>
    </source>
</evidence>
<feature type="binding site" evidence="7">
    <location>
        <position position="118"/>
    </location>
    <ligand>
        <name>orotate</name>
        <dbReference type="ChEBI" id="CHEBI:30839"/>
    </ligand>
</feature>
<dbReference type="EC" id="2.4.2.10" evidence="2 7"/>
<sequence>MDSREVMEIFKRTGAYLEGHFLFTSGRHGSNYMQCAKVLQYPEYTIEFGREIVDYFRDRGVDTVIGPAMGGVVIAYEVARQLGAKALFAEREKGVMTLRRELKINPGEKVLVVEDVITTGGSVREVIDIVEKSRGELVGVGVIVDRTGGKIDFGVPLKAVLSIELISYPPEECPICRTNIPLVKPGSRNL</sequence>
<dbReference type="InterPro" id="IPR029057">
    <property type="entry name" value="PRTase-like"/>
</dbReference>
<feature type="binding site" evidence="7">
    <location>
        <position position="146"/>
    </location>
    <ligand>
        <name>orotate</name>
        <dbReference type="ChEBI" id="CHEBI:30839"/>
    </ligand>
</feature>
<organism evidence="9 10">
    <name type="scientific">Koleobacter methoxysyntrophicus</name>
    <dbReference type="NCBI Taxonomy" id="2751313"/>
    <lineage>
        <taxon>Bacteria</taxon>
        <taxon>Bacillati</taxon>
        <taxon>Bacillota</taxon>
        <taxon>Clostridia</taxon>
        <taxon>Koleobacterales</taxon>
        <taxon>Koleobacteraceae</taxon>
        <taxon>Koleobacter</taxon>
    </lineage>
</organism>
<dbReference type="PANTHER" id="PTHR19278:SF9">
    <property type="entry name" value="URIDINE 5'-MONOPHOSPHATE SYNTHASE"/>
    <property type="match status" value="1"/>
</dbReference>
<dbReference type="HAMAP" id="MF_01208">
    <property type="entry name" value="PyrE"/>
    <property type="match status" value="1"/>
</dbReference>
<dbReference type="InterPro" id="IPR000836">
    <property type="entry name" value="PRTase_dom"/>
</dbReference>
<evidence type="ECO:0000256" key="5">
    <source>
        <dbReference type="ARBA" id="ARBA00022842"/>
    </source>
</evidence>
<comment type="caution">
    <text evidence="7">Lacks conserved residue(s) required for the propagation of feature annotation.</text>
</comment>
<protein>
    <recommendedName>
        <fullName evidence="2 7">Orotate phosphoribosyltransferase</fullName>
        <shortName evidence="7">OPRT</shortName>
        <shortName evidence="7">OPRTase</shortName>
        <ecNumber evidence="2 7">2.4.2.10</ecNumber>
    </recommendedName>
</protein>
<evidence type="ECO:0000259" key="8">
    <source>
        <dbReference type="Pfam" id="PF00156"/>
    </source>
</evidence>
<dbReference type="SUPFAM" id="SSF53271">
    <property type="entry name" value="PRTase-like"/>
    <property type="match status" value="1"/>
</dbReference>
<keyword evidence="3 7" id="KW-0328">Glycosyltransferase</keyword>
<evidence type="ECO:0000256" key="3">
    <source>
        <dbReference type="ARBA" id="ARBA00022676"/>
    </source>
</evidence>
<dbReference type="RefSeq" id="WP_206708973.1">
    <property type="nucleotide sequence ID" value="NZ_CP059066.1"/>
</dbReference>
<evidence type="ECO:0000256" key="6">
    <source>
        <dbReference type="ARBA" id="ARBA00022975"/>
    </source>
</evidence>
<evidence type="ECO:0000256" key="2">
    <source>
        <dbReference type="ARBA" id="ARBA00011971"/>
    </source>
</evidence>
<comment type="pathway">
    <text evidence="1 7">Pyrimidine metabolism; UMP biosynthesis via de novo pathway; UMP from orotate: step 1/2.</text>
</comment>
<dbReference type="GO" id="GO:0044205">
    <property type="term" value="P:'de novo' UMP biosynthetic process"/>
    <property type="evidence" value="ECO:0007669"/>
    <property type="project" value="UniProtKB-UniRule"/>
</dbReference>
<dbReference type="UniPathway" id="UPA00070">
    <property type="reaction ID" value="UER00119"/>
</dbReference>
<evidence type="ECO:0000313" key="9">
    <source>
        <dbReference type="EMBL" id="QSQ08770.1"/>
    </source>
</evidence>
<dbReference type="GO" id="GO:0019856">
    <property type="term" value="P:pyrimidine nucleobase biosynthetic process"/>
    <property type="evidence" value="ECO:0007669"/>
    <property type="project" value="InterPro"/>
</dbReference>
<dbReference type="GO" id="GO:0000287">
    <property type="term" value="F:magnesium ion binding"/>
    <property type="evidence" value="ECO:0007669"/>
    <property type="project" value="UniProtKB-UniRule"/>
</dbReference>
<keyword evidence="5 7" id="KW-0460">Magnesium</keyword>
<comment type="cofactor">
    <cofactor evidence="7">
        <name>Mg(2+)</name>
        <dbReference type="ChEBI" id="CHEBI:18420"/>
    </cofactor>
</comment>
<keyword evidence="4 7" id="KW-0808">Transferase</keyword>
<keyword evidence="6 7" id="KW-0665">Pyrimidine biosynthesis</keyword>
<evidence type="ECO:0000256" key="7">
    <source>
        <dbReference type="HAMAP-Rule" id="MF_01208"/>
    </source>
</evidence>
<dbReference type="EMBL" id="CP059066">
    <property type="protein sequence ID" value="QSQ08770.1"/>
    <property type="molecule type" value="Genomic_DNA"/>
</dbReference>
<gene>
    <name evidence="9" type="primary">pyrE_1</name>
    <name evidence="7" type="synonym">pyrE</name>
    <name evidence="9" type="ORF">H0A61_01115</name>
</gene>
<feature type="binding site" description="in other chain" evidence="7">
    <location>
        <begin position="114"/>
        <end position="122"/>
    </location>
    <ligand>
        <name>5-phospho-alpha-D-ribose 1-diphosphate</name>
        <dbReference type="ChEBI" id="CHEBI:58017"/>
        <note>ligand shared between dimeric partners</note>
    </ligand>
</feature>
<evidence type="ECO:0000313" key="10">
    <source>
        <dbReference type="Proteomes" id="UP000662904"/>
    </source>
</evidence>
<dbReference type="Pfam" id="PF00156">
    <property type="entry name" value="Pribosyltran"/>
    <property type="match status" value="1"/>
</dbReference>
<dbReference type="CDD" id="cd06223">
    <property type="entry name" value="PRTases_typeI"/>
    <property type="match status" value="1"/>
</dbReference>
<keyword evidence="10" id="KW-1185">Reference proteome</keyword>
<dbReference type="GO" id="GO:0004588">
    <property type="term" value="F:orotate phosphoribosyltransferase activity"/>
    <property type="evidence" value="ECO:0007669"/>
    <property type="project" value="UniProtKB-UniRule"/>
</dbReference>
<dbReference type="Proteomes" id="UP000662904">
    <property type="component" value="Chromosome"/>
</dbReference>
<comment type="similarity">
    <text evidence="7">Belongs to the purine/pyrimidine phosphoribosyltransferase family. PyrE subfamily.</text>
</comment>
<comment type="subunit">
    <text evidence="7">Homodimer.</text>
</comment>
<dbReference type="InterPro" id="IPR006273">
    <property type="entry name" value="Orotate_PRibTrfase_bac"/>
</dbReference>
<comment type="catalytic activity">
    <reaction evidence="7">
        <text>orotidine 5'-phosphate + diphosphate = orotate + 5-phospho-alpha-D-ribose 1-diphosphate</text>
        <dbReference type="Rhea" id="RHEA:10380"/>
        <dbReference type="ChEBI" id="CHEBI:30839"/>
        <dbReference type="ChEBI" id="CHEBI:33019"/>
        <dbReference type="ChEBI" id="CHEBI:57538"/>
        <dbReference type="ChEBI" id="CHEBI:58017"/>
        <dbReference type="EC" id="2.4.2.10"/>
    </reaction>
</comment>